<gene>
    <name evidence="1" type="ORF">NAEGRDRAFT_65030</name>
</gene>
<accession>D2V851</accession>
<dbReference type="OMA" id="INNTWAT"/>
<dbReference type="InterPro" id="IPR039245">
    <property type="entry name" value="TYSND1/DEG15"/>
</dbReference>
<organism evidence="2">
    <name type="scientific">Naegleria gruberi</name>
    <name type="common">Amoeba</name>
    <dbReference type="NCBI Taxonomy" id="5762"/>
    <lineage>
        <taxon>Eukaryota</taxon>
        <taxon>Discoba</taxon>
        <taxon>Heterolobosea</taxon>
        <taxon>Tetramitia</taxon>
        <taxon>Eutetramitia</taxon>
        <taxon>Vahlkampfiidae</taxon>
        <taxon>Naegleria</taxon>
    </lineage>
</organism>
<dbReference type="VEuPathDB" id="AmoebaDB:NAEGRDRAFT_65030"/>
<name>D2V851_NAEGR</name>
<dbReference type="Proteomes" id="UP000006671">
    <property type="component" value="Unassembled WGS sequence"/>
</dbReference>
<dbReference type="eggNOG" id="KOG1320">
    <property type="taxonomic scope" value="Eukaryota"/>
</dbReference>
<dbReference type="InParanoid" id="D2V851"/>
<dbReference type="SUPFAM" id="SSF50494">
    <property type="entry name" value="Trypsin-like serine proteases"/>
    <property type="match status" value="1"/>
</dbReference>
<dbReference type="STRING" id="5762.D2V851"/>
<dbReference type="PANTHER" id="PTHR21004">
    <property type="entry name" value="SERINE PROTEASE-RELATED"/>
    <property type="match status" value="1"/>
</dbReference>
<dbReference type="GO" id="GO:0005777">
    <property type="term" value="C:peroxisome"/>
    <property type="evidence" value="ECO:0007669"/>
    <property type="project" value="InterPro"/>
</dbReference>
<dbReference type="InterPro" id="IPR009003">
    <property type="entry name" value="Peptidase_S1_PA"/>
</dbReference>
<dbReference type="KEGG" id="ngr:NAEGRDRAFT_65030"/>
<dbReference type="EMBL" id="GG738856">
    <property type="protein sequence ID" value="EFC47116.1"/>
    <property type="molecule type" value="Genomic_DNA"/>
</dbReference>
<dbReference type="AlphaFoldDB" id="D2V851"/>
<dbReference type="PANTHER" id="PTHR21004:SF0">
    <property type="entry name" value="PEROXISOMAL LEADER PEPTIDE-PROCESSING PROTEASE"/>
    <property type="match status" value="1"/>
</dbReference>
<protein>
    <submittedName>
        <fullName evidence="1">Predicted protein</fullName>
    </submittedName>
</protein>
<sequence length="476" mass="52677">MDLFIHHNNFGSGGEEGSSQLIREKSFGDSVMICMTGQCAPNSTKSHLQIPFFLADMTDAGGESLSYSSSGFVIKSNKEENTYFVITSGTLLSPFISNISKQSEEGSIVEIIPKLNCKVTITLPNGDMLFNEILPSQVKRFGKVPNLKLSHNSVSSFVKSDIQLMGLFSHTTTDKYIHQMTNQLQGWYWGHPLVRKGNQNVGHTLKSSFKEPHSKFDDQQMPNNSVEIPSSLITPSTMAVFKIKNCESLKNYAVSIPDVEYNGDFLSQGDDLFIVSSPFGLLSPHSLSNHLTKGIICNKINNNNNSQNLAIITDCQIHPGSEGAPVFARVITQTKCVGFCTLPVRSISSSNGLNIVISIDPFVKLLREKFIGTSPNIILPVMDKSNDIYNITRNKIALIIINNTWATGILLTHTGYIMTNSHVMAPFMQQKEDGTFFLPDHLSIVVQLDYDLRDNEKSHKFHQADLILYCSSGPVS</sequence>
<reference evidence="1 2" key="1">
    <citation type="journal article" date="2010" name="Cell">
        <title>The genome of Naegleria gruberi illuminates early eukaryotic versatility.</title>
        <authorList>
            <person name="Fritz-Laylin L.K."/>
            <person name="Prochnik S.E."/>
            <person name="Ginger M.L."/>
            <person name="Dacks J.B."/>
            <person name="Carpenter M.L."/>
            <person name="Field M.C."/>
            <person name="Kuo A."/>
            <person name="Paredez A."/>
            <person name="Chapman J."/>
            <person name="Pham J."/>
            <person name="Shu S."/>
            <person name="Neupane R."/>
            <person name="Cipriano M."/>
            <person name="Mancuso J."/>
            <person name="Tu H."/>
            <person name="Salamov A."/>
            <person name="Lindquist E."/>
            <person name="Shapiro H."/>
            <person name="Lucas S."/>
            <person name="Grigoriev I.V."/>
            <person name="Cande W.Z."/>
            <person name="Fulton C."/>
            <person name="Rokhsar D.S."/>
            <person name="Dawson S.C."/>
        </authorList>
    </citation>
    <scope>NUCLEOTIDE SEQUENCE [LARGE SCALE GENOMIC DNA]</scope>
    <source>
        <strain evidence="1 2">NEG-M</strain>
    </source>
</reference>
<dbReference type="InterPro" id="IPR043504">
    <property type="entry name" value="Peptidase_S1_PA_chymotrypsin"/>
</dbReference>
<dbReference type="GO" id="GO:0004252">
    <property type="term" value="F:serine-type endopeptidase activity"/>
    <property type="evidence" value="ECO:0007669"/>
    <property type="project" value="InterPro"/>
</dbReference>
<keyword evidence="2" id="KW-1185">Reference proteome</keyword>
<evidence type="ECO:0000313" key="1">
    <source>
        <dbReference type="EMBL" id="EFC47116.1"/>
    </source>
</evidence>
<dbReference type="GO" id="GO:0016485">
    <property type="term" value="P:protein processing"/>
    <property type="evidence" value="ECO:0007669"/>
    <property type="project" value="InterPro"/>
</dbReference>
<dbReference type="OrthoDB" id="17845at2759"/>
<dbReference type="GeneID" id="8850411"/>
<dbReference type="Gene3D" id="2.40.10.10">
    <property type="entry name" value="Trypsin-like serine proteases"/>
    <property type="match status" value="1"/>
</dbReference>
<proteinExistence type="predicted"/>
<dbReference type="RefSeq" id="XP_002679860.1">
    <property type="nucleotide sequence ID" value="XM_002679814.1"/>
</dbReference>
<evidence type="ECO:0000313" key="2">
    <source>
        <dbReference type="Proteomes" id="UP000006671"/>
    </source>
</evidence>